<organism evidence="6 7">
    <name type="scientific">Jiangella asiatica</name>
    <dbReference type="NCBI Taxonomy" id="2530372"/>
    <lineage>
        <taxon>Bacteria</taxon>
        <taxon>Bacillati</taxon>
        <taxon>Actinomycetota</taxon>
        <taxon>Actinomycetes</taxon>
        <taxon>Jiangellales</taxon>
        <taxon>Jiangellaceae</taxon>
        <taxon>Jiangella</taxon>
    </lineage>
</organism>
<protein>
    <submittedName>
        <fullName evidence="6">Carbohydrate ABC transporter, N-acetylglucosamine/diacetylchitobiose-binding protein</fullName>
    </submittedName>
</protein>
<dbReference type="PROSITE" id="PS51318">
    <property type="entry name" value="TAT"/>
    <property type="match status" value="1"/>
</dbReference>
<dbReference type="InterPro" id="IPR022386">
    <property type="entry name" value="Chitin_NgcE"/>
</dbReference>
<evidence type="ECO:0000256" key="3">
    <source>
        <dbReference type="ARBA" id="ARBA00022448"/>
    </source>
</evidence>
<dbReference type="NCBIfam" id="TIGR03851">
    <property type="entry name" value="chitin_NgcE"/>
    <property type="match status" value="1"/>
</dbReference>
<dbReference type="PANTHER" id="PTHR43649:SF31">
    <property type="entry name" value="SN-GLYCEROL-3-PHOSPHATE-BINDING PERIPLASMIC PROTEIN UGPB"/>
    <property type="match status" value="1"/>
</dbReference>
<proteinExistence type="inferred from homology"/>
<accession>A0A4R5D824</accession>
<evidence type="ECO:0000256" key="5">
    <source>
        <dbReference type="SAM" id="MobiDB-lite"/>
    </source>
</evidence>
<dbReference type="InterPro" id="IPR050490">
    <property type="entry name" value="Bact_solute-bd_prot1"/>
</dbReference>
<dbReference type="NCBIfam" id="TIGR01409">
    <property type="entry name" value="TAT_signal_seq"/>
    <property type="match status" value="1"/>
</dbReference>
<comment type="similarity">
    <text evidence="2">Belongs to the bacterial solute-binding protein 1 family.</text>
</comment>
<dbReference type="OrthoDB" id="8663148at2"/>
<feature type="region of interest" description="Disordered" evidence="5">
    <location>
        <begin position="40"/>
        <end position="70"/>
    </location>
</feature>
<dbReference type="GO" id="GO:0030313">
    <property type="term" value="C:cell envelope"/>
    <property type="evidence" value="ECO:0007669"/>
    <property type="project" value="UniProtKB-SubCell"/>
</dbReference>
<dbReference type="Proteomes" id="UP000294739">
    <property type="component" value="Unassembled WGS sequence"/>
</dbReference>
<evidence type="ECO:0000313" key="7">
    <source>
        <dbReference type="Proteomes" id="UP000294739"/>
    </source>
</evidence>
<gene>
    <name evidence="6" type="primary">ngcE</name>
    <name evidence="6" type="ORF">E1269_13765</name>
</gene>
<dbReference type="InParanoid" id="A0A4R5D824"/>
<keyword evidence="7" id="KW-1185">Reference proteome</keyword>
<evidence type="ECO:0000313" key="6">
    <source>
        <dbReference type="EMBL" id="TDE09689.1"/>
    </source>
</evidence>
<comment type="caution">
    <text evidence="6">The sequence shown here is derived from an EMBL/GenBank/DDBJ whole genome shotgun (WGS) entry which is preliminary data.</text>
</comment>
<keyword evidence="4" id="KW-0732">Signal</keyword>
<dbReference type="Pfam" id="PF01547">
    <property type="entry name" value="SBP_bac_1"/>
    <property type="match status" value="1"/>
</dbReference>
<evidence type="ECO:0000256" key="2">
    <source>
        <dbReference type="ARBA" id="ARBA00008520"/>
    </source>
</evidence>
<dbReference type="AlphaFoldDB" id="A0A4R5D824"/>
<sequence length="492" mass="53347">MSSSTERTIPRMPTNRRTFLQRMAVAGVALGPGGVFLASCATSEGADEDEGEAEEEPQGEVSEDNPFGVPDGEPLEIFIFDGGFGDEYATEIHQPIFSEKWPDVQINHNAAVDIGAELQARFVAGDPPDFINNSGDGAMDTGQLASDGQLYDLTELFDAPSWDDPDTPVRDILIPGTIEIGTRDGKPQVLNYAFTVFGLWYNKTLLDENGWPVPTTWQEMMDVCADIKAFGIAPWVYQGVTAPSYMNWPLLVMAAKLAGPEILLAVDNLEEGAWGHEAIRESAAAIRSLAENDYFLPGVEGMEFRDAQGLWARGEAVFCPSGSWLENEEADAIAENPTFEMTMMPEPLLSENSVMPLETVRATAGEPYIIPADAANPRAAMEYMRAMLSVEGARGFTEAVTSLTSVAEANEGVEFEAPGLSSAQAALTAAGDNVINWLYSTWYPTMESPGIDQATATLLRADITVDEWVQQCEAAAAEIRNDDSITKQTREA</sequence>
<name>A0A4R5D824_9ACTN</name>
<dbReference type="Gene3D" id="3.40.190.10">
    <property type="entry name" value="Periplasmic binding protein-like II"/>
    <property type="match status" value="2"/>
</dbReference>
<keyword evidence="3" id="KW-0813">Transport</keyword>
<dbReference type="SUPFAM" id="SSF53850">
    <property type="entry name" value="Periplasmic binding protein-like II"/>
    <property type="match status" value="1"/>
</dbReference>
<dbReference type="InterPro" id="IPR019546">
    <property type="entry name" value="TAT_signal_bac_arc"/>
</dbReference>
<evidence type="ECO:0000256" key="1">
    <source>
        <dbReference type="ARBA" id="ARBA00004196"/>
    </source>
</evidence>
<dbReference type="InterPro" id="IPR006059">
    <property type="entry name" value="SBP"/>
</dbReference>
<evidence type="ECO:0000256" key="4">
    <source>
        <dbReference type="ARBA" id="ARBA00022729"/>
    </source>
</evidence>
<feature type="compositionally biased region" description="Acidic residues" evidence="5">
    <location>
        <begin position="45"/>
        <end position="63"/>
    </location>
</feature>
<comment type="subcellular location">
    <subcellularLocation>
        <location evidence="1">Cell envelope</location>
    </subcellularLocation>
</comment>
<dbReference type="InterPro" id="IPR006311">
    <property type="entry name" value="TAT_signal"/>
</dbReference>
<dbReference type="RefSeq" id="WP_131895376.1">
    <property type="nucleotide sequence ID" value="NZ_SMKZ01000017.1"/>
</dbReference>
<reference evidence="6 7" key="1">
    <citation type="submission" date="2019-03" db="EMBL/GenBank/DDBJ databases">
        <title>Draft genome sequences of novel Actinobacteria.</title>
        <authorList>
            <person name="Sahin N."/>
            <person name="Ay H."/>
            <person name="Saygin H."/>
        </authorList>
    </citation>
    <scope>NUCLEOTIDE SEQUENCE [LARGE SCALE GENOMIC DNA]</scope>
    <source>
        <strain evidence="6 7">5K138</strain>
    </source>
</reference>
<dbReference type="PANTHER" id="PTHR43649">
    <property type="entry name" value="ARABINOSE-BINDING PROTEIN-RELATED"/>
    <property type="match status" value="1"/>
</dbReference>
<dbReference type="EMBL" id="SMKZ01000017">
    <property type="protein sequence ID" value="TDE09689.1"/>
    <property type="molecule type" value="Genomic_DNA"/>
</dbReference>